<sequence>MCLRSQEVESQLNLRRVQQLPQHTQTHISRMTHSAGLLLALGASLIAVASTTIVQDCGSKATVNGVKVSGCELPPCLLKRGEDIVVEIDFENLQETTESLTAKVHGNIGGVDIPWFGVDENACNDLTVGDCPVEGNEKIYYSAHVPILSSYPAVAVIVKWQLLTQNNEDAACFLVPAQIV</sequence>
<evidence type="ECO:0000313" key="7">
    <source>
        <dbReference type="EMBL" id="ROT67454.1"/>
    </source>
</evidence>
<dbReference type="Proteomes" id="UP000283509">
    <property type="component" value="Unassembled WGS sequence"/>
</dbReference>
<dbReference type="GO" id="GO:0032367">
    <property type="term" value="P:intracellular cholesterol transport"/>
    <property type="evidence" value="ECO:0007669"/>
    <property type="project" value="InterPro"/>
</dbReference>
<evidence type="ECO:0000256" key="1">
    <source>
        <dbReference type="ARBA" id="ARBA00004613"/>
    </source>
</evidence>
<dbReference type="AlphaFoldDB" id="A0A3R7MQJ8"/>
<reference evidence="7 8" key="1">
    <citation type="submission" date="2018-04" db="EMBL/GenBank/DDBJ databases">
        <authorList>
            <person name="Zhang X."/>
            <person name="Yuan J."/>
            <person name="Li F."/>
            <person name="Xiang J."/>
        </authorList>
    </citation>
    <scope>NUCLEOTIDE SEQUENCE [LARGE SCALE GENOMIC DNA]</scope>
    <source>
        <tissue evidence="7">Muscle</tissue>
    </source>
</reference>
<accession>A0A3R7MQJ8</accession>
<dbReference type="CDD" id="cd00916">
    <property type="entry name" value="Npc2_like"/>
    <property type="match status" value="1"/>
</dbReference>
<dbReference type="STRING" id="6689.A0A3R7MQJ8"/>
<keyword evidence="3" id="KW-0964">Secreted</keyword>
<dbReference type="Pfam" id="PF02221">
    <property type="entry name" value="E1_DerP2_DerF2"/>
    <property type="match status" value="1"/>
</dbReference>
<reference evidence="7 8" key="2">
    <citation type="submission" date="2019-01" db="EMBL/GenBank/DDBJ databases">
        <title>The decoding of complex shrimp genome reveals the adaptation for benthos swimmer, frequently molting mechanism and breeding impact on genome.</title>
        <authorList>
            <person name="Sun Y."/>
            <person name="Gao Y."/>
            <person name="Yu Y."/>
        </authorList>
    </citation>
    <scope>NUCLEOTIDE SEQUENCE [LARGE SCALE GENOMIC DNA]</scope>
    <source>
        <tissue evidence="7">Muscle</tissue>
    </source>
</reference>
<organism evidence="7 8">
    <name type="scientific">Penaeus vannamei</name>
    <name type="common">Whiteleg shrimp</name>
    <name type="synonym">Litopenaeus vannamei</name>
    <dbReference type="NCBI Taxonomy" id="6689"/>
    <lineage>
        <taxon>Eukaryota</taxon>
        <taxon>Metazoa</taxon>
        <taxon>Ecdysozoa</taxon>
        <taxon>Arthropoda</taxon>
        <taxon>Crustacea</taxon>
        <taxon>Multicrustacea</taxon>
        <taxon>Malacostraca</taxon>
        <taxon>Eumalacostraca</taxon>
        <taxon>Eucarida</taxon>
        <taxon>Decapoda</taxon>
        <taxon>Dendrobranchiata</taxon>
        <taxon>Penaeoidea</taxon>
        <taxon>Penaeidae</taxon>
        <taxon>Penaeus</taxon>
    </lineage>
</organism>
<evidence type="ECO:0000256" key="5">
    <source>
        <dbReference type="ARBA" id="ARBA00023157"/>
    </source>
</evidence>
<evidence type="ECO:0000256" key="4">
    <source>
        <dbReference type="ARBA" id="ARBA00022729"/>
    </source>
</evidence>
<keyword evidence="4" id="KW-0732">Signal</keyword>
<dbReference type="GO" id="GO:0032934">
    <property type="term" value="F:sterol binding"/>
    <property type="evidence" value="ECO:0007669"/>
    <property type="project" value="InterPro"/>
</dbReference>
<proteinExistence type="inferred from homology"/>
<dbReference type="OrthoDB" id="6576058at2759"/>
<gene>
    <name evidence="7" type="ORF">C7M84_014451</name>
</gene>
<dbReference type="PANTHER" id="PTHR11306">
    <property type="entry name" value="NIEMANN PICK TYPE C2 PROTEIN NPC2-RELATED"/>
    <property type="match status" value="1"/>
</dbReference>
<evidence type="ECO:0000259" key="6">
    <source>
        <dbReference type="SMART" id="SM00737"/>
    </source>
</evidence>
<dbReference type="InterPro" id="IPR033916">
    <property type="entry name" value="ML_Npc2-like"/>
</dbReference>
<evidence type="ECO:0000256" key="3">
    <source>
        <dbReference type="ARBA" id="ARBA00022525"/>
    </source>
</evidence>
<dbReference type="EMBL" id="QCYY01002808">
    <property type="protein sequence ID" value="ROT67454.1"/>
    <property type="molecule type" value="Genomic_DNA"/>
</dbReference>
<name>A0A3R7MQJ8_PENVA</name>
<dbReference type="GO" id="GO:0005576">
    <property type="term" value="C:extracellular region"/>
    <property type="evidence" value="ECO:0007669"/>
    <property type="project" value="UniProtKB-SubCell"/>
</dbReference>
<dbReference type="Gene3D" id="2.60.40.770">
    <property type="match status" value="1"/>
</dbReference>
<dbReference type="InterPro" id="IPR039670">
    <property type="entry name" value="NPC2-like"/>
</dbReference>
<keyword evidence="5" id="KW-1015">Disulfide bond</keyword>
<keyword evidence="8" id="KW-1185">Reference proteome</keyword>
<dbReference type="InterPro" id="IPR003172">
    <property type="entry name" value="ML_dom"/>
</dbReference>
<protein>
    <submittedName>
        <fullName evidence="7">Ecdysteroid-regulated protein</fullName>
    </submittedName>
</protein>
<dbReference type="FunFam" id="2.60.40.770:FF:000001">
    <property type="entry name" value="NPC intracellular cholesterol transporter 2"/>
    <property type="match status" value="1"/>
</dbReference>
<dbReference type="PANTHER" id="PTHR11306:SF36">
    <property type="entry name" value="NIEMANN-PICK TYPE C-2C-RELATED"/>
    <property type="match status" value="1"/>
</dbReference>
<comment type="subcellular location">
    <subcellularLocation>
        <location evidence="1">Secreted</location>
    </subcellularLocation>
</comment>
<comment type="similarity">
    <text evidence="2">Belongs to the NPC2 family.</text>
</comment>
<feature type="domain" description="MD-2-related lipid-recognition" evidence="6">
    <location>
        <begin position="54"/>
        <end position="177"/>
    </location>
</feature>
<evidence type="ECO:0000256" key="2">
    <source>
        <dbReference type="ARBA" id="ARBA00006370"/>
    </source>
</evidence>
<comment type="caution">
    <text evidence="7">The sequence shown here is derived from an EMBL/GenBank/DDBJ whole genome shotgun (WGS) entry which is preliminary data.</text>
</comment>
<evidence type="ECO:0000313" key="8">
    <source>
        <dbReference type="Proteomes" id="UP000283509"/>
    </source>
</evidence>
<dbReference type="SUPFAM" id="SSF81296">
    <property type="entry name" value="E set domains"/>
    <property type="match status" value="1"/>
</dbReference>
<dbReference type="SMART" id="SM00737">
    <property type="entry name" value="ML"/>
    <property type="match status" value="1"/>
</dbReference>
<dbReference type="InterPro" id="IPR014756">
    <property type="entry name" value="Ig_E-set"/>
</dbReference>